<gene>
    <name evidence="1" type="ORF">GPM918_LOCUS40362</name>
    <name evidence="2" type="ORF">SRO942_LOCUS41301</name>
</gene>
<dbReference type="EMBL" id="CAJOBC010095597">
    <property type="protein sequence ID" value="CAF4433720.1"/>
    <property type="molecule type" value="Genomic_DNA"/>
</dbReference>
<name>A0A815YG69_9BILA</name>
<dbReference type="AlphaFoldDB" id="A0A815YG69"/>
<proteinExistence type="predicted"/>
<keyword evidence="3" id="KW-1185">Reference proteome</keyword>
<comment type="caution">
    <text evidence="1">The sequence shown here is derived from an EMBL/GenBank/DDBJ whole genome shotgun (WGS) entry which is preliminary data.</text>
</comment>
<evidence type="ECO:0000313" key="3">
    <source>
        <dbReference type="Proteomes" id="UP000663829"/>
    </source>
</evidence>
<dbReference type="EMBL" id="CAJNOQ010029768">
    <property type="protein sequence ID" value="CAF1570441.1"/>
    <property type="molecule type" value="Genomic_DNA"/>
</dbReference>
<organism evidence="1 3">
    <name type="scientific">Didymodactylos carnosus</name>
    <dbReference type="NCBI Taxonomy" id="1234261"/>
    <lineage>
        <taxon>Eukaryota</taxon>
        <taxon>Metazoa</taxon>
        <taxon>Spiralia</taxon>
        <taxon>Gnathifera</taxon>
        <taxon>Rotifera</taxon>
        <taxon>Eurotatoria</taxon>
        <taxon>Bdelloidea</taxon>
        <taxon>Philodinida</taxon>
        <taxon>Philodinidae</taxon>
        <taxon>Didymodactylos</taxon>
    </lineage>
</organism>
<protein>
    <submittedName>
        <fullName evidence="1">Uncharacterized protein</fullName>
    </submittedName>
</protein>
<reference evidence="1" key="1">
    <citation type="submission" date="2021-02" db="EMBL/GenBank/DDBJ databases">
        <authorList>
            <person name="Nowell W R."/>
        </authorList>
    </citation>
    <scope>NUCLEOTIDE SEQUENCE</scope>
</reference>
<dbReference type="Proteomes" id="UP000663829">
    <property type="component" value="Unassembled WGS sequence"/>
</dbReference>
<accession>A0A815YG69</accession>
<evidence type="ECO:0000313" key="1">
    <source>
        <dbReference type="EMBL" id="CAF1570441.1"/>
    </source>
</evidence>
<dbReference type="Proteomes" id="UP000681722">
    <property type="component" value="Unassembled WGS sequence"/>
</dbReference>
<sequence length="117" mass="13574">MWTVNSMKLNDYFKRSTTSNVVEGLNYLYKDSHCDYCGVGNFKLKPCYKELFKINPLTLKLLDSNDPQQILERIKETENKTDKDMTRAPRPKPLSAMALSKVLFSDEDARWTRGTDT</sequence>
<evidence type="ECO:0000313" key="2">
    <source>
        <dbReference type="EMBL" id="CAF4433720.1"/>
    </source>
</evidence>